<feature type="binding site" evidence="5">
    <location>
        <position position="269"/>
    </location>
    <ligand>
        <name>adenosylcob(III)alamin</name>
        <dbReference type="ChEBI" id="CHEBI:18408"/>
    </ligand>
</feature>
<keyword evidence="4 5" id="KW-1283">Bacterial microcompartment</keyword>
<dbReference type="GO" id="GO:0006520">
    <property type="term" value="P:amino acid metabolic process"/>
    <property type="evidence" value="ECO:0007669"/>
    <property type="project" value="InterPro"/>
</dbReference>
<dbReference type="EC" id="4.3.1.7" evidence="5"/>
<keyword evidence="3 5" id="KW-0170">Cobalt</keyword>
<evidence type="ECO:0000256" key="2">
    <source>
        <dbReference type="ARBA" id="ARBA00023239"/>
    </source>
</evidence>
<evidence type="ECO:0000256" key="1">
    <source>
        <dbReference type="ARBA" id="ARBA00022628"/>
    </source>
</evidence>
<dbReference type="OrthoDB" id="114248at2"/>
<comment type="caution">
    <text evidence="6">The sequence shown here is derived from an EMBL/GenBank/DDBJ whole genome shotgun (WGS) entry which is preliminary data.</text>
</comment>
<evidence type="ECO:0000256" key="4">
    <source>
        <dbReference type="ARBA" id="ARBA00024446"/>
    </source>
</evidence>
<dbReference type="InterPro" id="IPR042255">
    <property type="entry name" value="EutC_N"/>
</dbReference>
<accession>A0A2V3W106</accession>
<comment type="subcellular location">
    <subcellularLocation>
        <location evidence="5">Bacterial microcompartment</location>
    </subcellularLocation>
</comment>
<organism evidence="6 7">
    <name type="scientific">Pseudogracilibacillus auburnensis</name>
    <dbReference type="NCBI Taxonomy" id="1494959"/>
    <lineage>
        <taxon>Bacteria</taxon>
        <taxon>Bacillati</taxon>
        <taxon>Bacillota</taxon>
        <taxon>Bacilli</taxon>
        <taxon>Bacillales</taxon>
        <taxon>Bacillaceae</taxon>
        <taxon>Pseudogracilibacillus</taxon>
    </lineage>
</organism>
<comment type="subunit">
    <text evidence="5">The basic unit is a heterodimer which dimerizes to form tetramers. The heterotetramers trimerize; 6 large subunits form a core ring with 6 small subunits projecting outwards.</text>
</comment>
<dbReference type="Gene3D" id="3.40.50.11240">
    <property type="entry name" value="Ethanolamine ammonia-lyase light chain (EutC)"/>
    <property type="match status" value="1"/>
</dbReference>
<keyword evidence="2 5" id="KW-0456">Lyase</keyword>
<dbReference type="Pfam" id="PF05985">
    <property type="entry name" value="EutC"/>
    <property type="match status" value="1"/>
</dbReference>
<comment type="cofactor">
    <cofactor evidence="5">
        <name>adenosylcob(III)alamin</name>
        <dbReference type="ChEBI" id="CHEBI:18408"/>
    </cofactor>
    <text evidence="5">Binds between the large and small subunits.</text>
</comment>
<keyword evidence="7" id="KW-1185">Reference proteome</keyword>
<dbReference type="GO" id="GO:0031419">
    <property type="term" value="F:cobalamin binding"/>
    <property type="evidence" value="ECO:0007669"/>
    <property type="project" value="UniProtKB-UniRule"/>
</dbReference>
<comment type="catalytic activity">
    <reaction evidence="5">
        <text>ethanolamine = acetaldehyde + NH4(+)</text>
        <dbReference type="Rhea" id="RHEA:15313"/>
        <dbReference type="ChEBI" id="CHEBI:15343"/>
        <dbReference type="ChEBI" id="CHEBI:28938"/>
        <dbReference type="ChEBI" id="CHEBI:57603"/>
        <dbReference type="EC" id="4.3.1.7"/>
    </reaction>
</comment>
<dbReference type="EMBL" id="QJJQ01000018">
    <property type="protein sequence ID" value="PXW82449.1"/>
    <property type="molecule type" value="Genomic_DNA"/>
</dbReference>
<dbReference type="GO" id="GO:0046336">
    <property type="term" value="P:ethanolamine catabolic process"/>
    <property type="evidence" value="ECO:0007669"/>
    <property type="project" value="UniProtKB-UniRule"/>
</dbReference>
<comment type="similarity">
    <text evidence="5">Belongs to the EutC family.</text>
</comment>
<dbReference type="InterPro" id="IPR042251">
    <property type="entry name" value="EutC_C"/>
</dbReference>
<feature type="binding site" evidence="5">
    <location>
        <position position="248"/>
    </location>
    <ligand>
        <name>adenosylcob(III)alamin</name>
        <dbReference type="ChEBI" id="CHEBI:18408"/>
    </ligand>
</feature>
<dbReference type="GO" id="GO:0008851">
    <property type="term" value="F:ethanolamine ammonia-lyase activity"/>
    <property type="evidence" value="ECO:0007669"/>
    <property type="project" value="UniProtKB-UniRule"/>
</dbReference>
<sequence>MQTEKLEKIVKLVVEELGKYKGEEIKQSKDICSLNTKPNTSKQTDEVATSVVQLYGKSNEQDVAEINPNQYSTIIPLYPEKQEKQDIIEANEEEEFLHHSSDRLTEEPGEYLKYTPARVAVGRAGSRPRTSTLLKFRFDHAVAVDAVYGEVSQTLLDRLNLFTVYTKVEEKEVYIRRPDLGRRLSEESKQILKKKCEYAPIVQIIASNGLSASAINENLEDVYLSLQQSLKNLNIQVGTPFYVHEGRVGLMDDIGEVLEPEVVINLIGERPGLVSAESMSAYLCYKPRHGTIESDRMVISNIHQGGIPPIEAGAYLGTVVERMLKHKASGVKLIQKEG</sequence>
<gene>
    <name evidence="5" type="primary">eutC</name>
    <name evidence="6" type="ORF">DFR56_11823</name>
</gene>
<dbReference type="HAMAP" id="MF_00601">
    <property type="entry name" value="EutC"/>
    <property type="match status" value="1"/>
</dbReference>
<dbReference type="NCBIfam" id="NF003971">
    <property type="entry name" value="PRK05465.1"/>
    <property type="match status" value="1"/>
</dbReference>
<evidence type="ECO:0000256" key="5">
    <source>
        <dbReference type="HAMAP-Rule" id="MF_00601"/>
    </source>
</evidence>
<dbReference type="PANTHER" id="PTHR39330">
    <property type="entry name" value="ETHANOLAMINE AMMONIA-LYASE LIGHT CHAIN"/>
    <property type="match status" value="1"/>
</dbReference>
<evidence type="ECO:0000313" key="7">
    <source>
        <dbReference type="Proteomes" id="UP000247978"/>
    </source>
</evidence>
<name>A0A2V3W106_9BACI</name>
<proteinExistence type="inferred from homology"/>
<dbReference type="Proteomes" id="UP000247978">
    <property type="component" value="Unassembled WGS sequence"/>
</dbReference>
<dbReference type="PANTHER" id="PTHR39330:SF1">
    <property type="entry name" value="ETHANOLAMINE AMMONIA-LYASE SMALL SUBUNIT"/>
    <property type="match status" value="1"/>
</dbReference>
<dbReference type="UniPathway" id="UPA00560"/>
<evidence type="ECO:0000313" key="6">
    <source>
        <dbReference type="EMBL" id="PXW82449.1"/>
    </source>
</evidence>
<protein>
    <recommendedName>
        <fullName evidence="5">Ethanolamine ammonia-lyase small subunit</fullName>
        <shortName evidence="5">EAL small subunit</shortName>
        <ecNumber evidence="5">4.3.1.7</ecNumber>
    </recommendedName>
</protein>
<dbReference type="Gene3D" id="1.10.30.40">
    <property type="entry name" value="Ethanolamine ammonia-lyase light chain (EutC), N-terminal domain"/>
    <property type="match status" value="1"/>
</dbReference>
<comment type="pathway">
    <text evidence="5">Amine and polyamine degradation; ethanolamine degradation.</text>
</comment>
<dbReference type="RefSeq" id="WP_110397060.1">
    <property type="nucleotide sequence ID" value="NZ_JADIJL010000001.1"/>
</dbReference>
<keyword evidence="1 5" id="KW-0846">Cobalamin</keyword>
<dbReference type="GO" id="GO:0031471">
    <property type="term" value="C:ethanolamine degradation polyhedral organelle"/>
    <property type="evidence" value="ECO:0007669"/>
    <property type="project" value="UniProtKB-UniRule"/>
</dbReference>
<dbReference type="InterPro" id="IPR009246">
    <property type="entry name" value="EutC"/>
</dbReference>
<reference evidence="6 7" key="1">
    <citation type="submission" date="2018-05" db="EMBL/GenBank/DDBJ databases">
        <title>Genomic Encyclopedia of Type Strains, Phase IV (KMG-IV): sequencing the most valuable type-strain genomes for metagenomic binning, comparative biology and taxonomic classification.</title>
        <authorList>
            <person name="Goeker M."/>
        </authorList>
    </citation>
    <scope>NUCLEOTIDE SEQUENCE [LARGE SCALE GENOMIC DNA]</scope>
    <source>
        <strain evidence="6 7">DSM 28556</strain>
    </source>
</reference>
<dbReference type="AlphaFoldDB" id="A0A2V3W106"/>
<evidence type="ECO:0000256" key="3">
    <source>
        <dbReference type="ARBA" id="ARBA00023285"/>
    </source>
</evidence>
<dbReference type="GO" id="GO:0009350">
    <property type="term" value="C:ethanolamine ammonia-lyase complex"/>
    <property type="evidence" value="ECO:0007669"/>
    <property type="project" value="UniProtKB-UniRule"/>
</dbReference>
<comment type="function">
    <text evidence="5">Catalyzes the deamination of various vicinal amino-alcohols to oxo compounds. Allows this organism to utilize ethanolamine as the sole source of nitrogen and carbon in the presence of external vitamin B12.</text>
</comment>